<evidence type="ECO:0000256" key="9">
    <source>
        <dbReference type="ARBA" id="ARBA00022842"/>
    </source>
</evidence>
<dbReference type="SUPFAM" id="SSF111331">
    <property type="entry name" value="NAD kinase/diacylglycerol kinase-like"/>
    <property type="match status" value="1"/>
</dbReference>
<dbReference type="GO" id="GO:0008654">
    <property type="term" value="P:phospholipid biosynthetic process"/>
    <property type="evidence" value="ECO:0007669"/>
    <property type="project" value="UniProtKB-KW"/>
</dbReference>
<feature type="domain" description="DAGKc" evidence="13">
    <location>
        <begin position="1"/>
        <end position="129"/>
    </location>
</feature>
<keyword evidence="6" id="KW-0547">Nucleotide-binding</keyword>
<evidence type="ECO:0000256" key="1">
    <source>
        <dbReference type="ARBA" id="ARBA00001946"/>
    </source>
</evidence>
<dbReference type="RefSeq" id="WP_183343240.1">
    <property type="nucleotide sequence ID" value="NZ_JACHNU010000004.1"/>
</dbReference>
<proteinExistence type="inferred from homology"/>
<dbReference type="GO" id="GO:0005524">
    <property type="term" value="F:ATP binding"/>
    <property type="evidence" value="ECO:0007669"/>
    <property type="project" value="UniProtKB-KW"/>
</dbReference>
<evidence type="ECO:0000259" key="13">
    <source>
        <dbReference type="PROSITE" id="PS50146"/>
    </source>
</evidence>
<keyword evidence="7 14" id="KW-0418">Kinase</keyword>
<dbReference type="InterPro" id="IPR001206">
    <property type="entry name" value="Diacylglycerol_kinase_cat_dom"/>
</dbReference>
<dbReference type="InterPro" id="IPR005218">
    <property type="entry name" value="Diacylglycerol/lipid_kinase"/>
</dbReference>
<keyword evidence="10" id="KW-0443">Lipid metabolism</keyword>
<dbReference type="AlphaFoldDB" id="A0A840IHH5"/>
<dbReference type="EMBL" id="JACHNU010000004">
    <property type="protein sequence ID" value="MBB4663514.1"/>
    <property type="molecule type" value="Genomic_DNA"/>
</dbReference>
<dbReference type="GO" id="GO:0046872">
    <property type="term" value="F:metal ion binding"/>
    <property type="evidence" value="ECO:0007669"/>
    <property type="project" value="UniProtKB-KW"/>
</dbReference>
<evidence type="ECO:0000256" key="7">
    <source>
        <dbReference type="ARBA" id="ARBA00022777"/>
    </source>
</evidence>
<protein>
    <submittedName>
        <fullName evidence="14">YegS/Rv2252/BmrU family lipid kinase</fullName>
    </submittedName>
</protein>
<evidence type="ECO:0000256" key="3">
    <source>
        <dbReference type="ARBA" id="ARBA00022516"/>
    </source>
</evidence>
<sequence>MDRDVALIVNPSAGGGRLLRLLPGVERWLRAHRIGYHVERTRDLDHARELALAAAQAGEVACAFGGDGIVGAVAGALDGSDGLLAVLPGGRGNDFARALKIPHSPVAACTVFEHPRERRIDLGAVGDKRFVGIASCGFDSDANRIANATRIPGAPAYAYAALRALATWRAASFEVEIDGAARTFTGYNVACANGSAYGGGMYLAPDAQLDDGLFDVVTITHVSRARFVSQLPKVFRGTHVRNPEVDVRRGREVTISCDRPFTLYADGDPIGELPATVRTVPGAVRMLVP</sequence>
<dbReference type="NCBIfam" id="TIGR00147">
    <property type="entry name" value="YegS/Rv2252/BmrU family lipid kinase"/>
    <property type="match status" value="1"/>
</dbReference>
<dbReference type="PROSITE" id="PS50146">
    <property type="entry name" value="DAGK"/>
    <property type="match status" value="1"/>
</dbReference>
<dbReference type="Gene3D" id="3.40.50.10330">
    <property type="entry name" value="Probable inorganic polyphosphate/atp-NAD kinase, domain 1"/>
    <property type="match status" value="1"/>
</dbReference>
<name>A0A840IHH5_9ACTN</name>
<gene>
    <name evidence="14" type="ORF">BDZ31_003109</name>
</gene>
<dbReference type="Gene3D" id="2.60.200.40">
    <property type="match status" value="1"/>
</dbReference>
<evidence type="ECO:0000256" key="10">
    <source>
        <dbReference type="ARBA" id="ARBA00023098"/>
    </source>
</evidence>
<keyword evidence="3" id="KW-0444">Lipid biosynthesis</keyword>
<dbReference type="InterPro" id="IPR017438">
    <property type="entry name" value="ATP-NAD_kinase_N"/>
</dbReference>
<dbReference type="GO" id="GO:0005886">
    <property type="term" value="C:plasma membrane"/>
    <property type="evidence" value="ECO:0007669"/>
    <property type="project" value="TreeGrafter"/>
</dbReference>
<evidence type="ECO:0000256" key="12">
    <source>
        <dbReference type="ARBA" id="ARBA00023264"/>
    </source>
</evidence>
<keyword evidence="5" id="KW-0479">Metal-binding</keyword>
<reference evidence="14 15" key="1">
    <citation type="submission" date="2020-08" db="EMBL/GenBank/DDBJ databases">
        <title>Genomic Encyclopedia of Archaeal and Bacterial Type Strains, Phase II (KMG-II): from individual species to whole genera.</title>
        <authorList>
            <person name="Goeker M."/>
        </authorList>
    </citation>
    <scope>NUCLEOTIDE SEQUENCE [LARGE SCALE GENOMIC DNA]</scope>
    <source>
        <strain evidence="14 15">DSM 23288</strain>
    </source>
</reference>
<evidence type="ECO:0000313" key="14">
    <source>
        <dbReference type="EMBL" id="MBB4663514.1"/>
    </source>
</evidence>
<keyword evidence="12" id="KW-1208">Phospholipid metabolism</keyword>
<dbReference type="InterPro" id="IPR050187">
    <property type="entry name" value="Lipid_Phosphate_FormReg"/>
</dbReference>
<comment type="caution">
    <text evidence="14">The sequence shown here is derived from an EMBL/GenBank/DDBJ whole genome shotgun (WGS) entry which is preliminary data.</text>
</comment>
<keyword evidence="11" id="KW-0594">Phospholipid biosynthesis</keyword>
<dbReference type="Pfam" id="PF19279">
    <property type="entry name" value="YegS_C"/>
    <property type="match status" value="1"/>
</dbReference>
<organism evidence="14 15">
    <name type="scientific">Conexibacter arvalis</name>
    <dbReference type="NCBI Taxonomy" id="912552"/>
    <lineage>
        <taxon>Bacteria</taxon>
        <taxon>Bacillati</taxon>
        <taxon>Actinomycetota</taxon>
        <taxon>Thermoleophilia</taxon>
        <taxon>Solirubrobacterales</taxon>
        <taxon>Conexibacteraceae</taxon>
        <taxon>Conexibacter</taxon>
    </lineage>
</organism>
<evidence type="ECO:0000256" key="11">
    <source>
        <dbReference type="ARBA" id="ARBA00023209"/>
    </source>
</evidence>
<dbReference type="InterPro" id="IPR045540">
    <property type="entry name" value="YegS/DAGK_C"/>
</dbReference>
<keyword evidence="15" id="KW-1185">Reference proteome</keyword>
<comment type="cofactor">
    <cofactor evidence="1">
        <name>Mg(2+)</name>
        <dbReference type="ChEBI" id="CHEBI:18420"/>
    </cofactor>
</comment>
<evidence type="ECO:0000313" key="15">
    <source>
        <dbReference type="Proteomes" id="UP000585272"/>
    </source>
</evidence>
<keyword evidence="9" id="KW-0460">Magnesium</keyword>
<dbReference type="Proteomes" id="UP000585272">
    <property type="component" value="Unassembled WGS sequence"/>
</dbReference>
<evidence type="ECO:0000256" key="5">
    <source>
        <dbReference type="ARBA" id="ARBA00022723"/>
    </source>
</evidence>
<dbReference type="PANTHER" id="PTHR12358">
    <property type="entry name" value="SPHINGOSINE KINASE"/>
    <property type="match status" value="1"/>
</dbReference>
<keyword evidence="8" id="KW-0067">ATP-binding</keyword>
<dbReference type="Pfam" id="PF00781">
    <property type="entry name" value="DAGK_cat"/>
    <property type="match status" value="1"/>
</dbReference>
<evidence type="ECO:0000256" key="6">
    <source>
        <dbReference type="ARBA" id="ARBA00022741"/>
    </source>
</evidence>
<dbReference type="SMART" id="SM00046">
    <property type="entry name" value="DAGKc"/>
    <property type="match status" value="1"/>
</dbReference>
<keyword evidence="4" id="KW-0808">Transferase</keyword>
<dbReference type="PANTHER" id="PTHR12358:SF106">
    <property type="entry name" value="LIPID KINASE YEGS"/>
    <property type="match status" value="1"/>
</dbReference>
<comment type="similarity">
    <text evidence="2">Belongs to the diacylglycerol/lipid kinase family.</text>
</comment>
<evidence type="ECO:0000256" key="4">
    <source>
        <dbReference type="ARBA" id="ARBA00022679"/>
    </source>
</evidence>
<accession>A0A840IHH5</accession>
<evidence type="ECO:0000256" key="8">
    <source>
        <dbReference type="ARBA" id="ARBA00022840"/>
    </source>
</evidence>
<evidence type="ECO:0000256" key="2">
    <source>
        <dbReference type="ARBA" id="ARBA00005983"/>
    </source>
</evidence>
<dbReference type="GO" id="GO:0016301">
    <property type="term" value="F:kinase activity"/>
    <property type="evidence" value="ECO:0007669"/>
    <property type="project" value="UniProtKB-KW"/>
</dbReference>
<dbReference type="InterPro" id="IPR016064">
    <property type="entry name" value="NAD/diacylglycerol_kinase_sf"/>
</dbReference>